<evidence type="ECO:0000256" key="1">
    <source>
        <dbReference type="ARBA" id="ARBA00004127"/>
    </source>
</evidence>
<feature type="transmembrane region" description="Helical" evidence="7">
    <location>
        <begin position="127"/>
        <end position="147"/>
    </location>
</feature>
<dbReference type="AlphaFoldDB" id="W8C4Z6"/>
<feature type="transmembrane region" description="Helical" evidence="7">
    <location>
        <begin position="298"/>
        <end position="318"/>
    </location>
</feature>
<dbReference type="PANTHER" id="PTHR10981:SF0">
    <property type="entry name" value="BATTENIN"/>
    <property type="match status" value="1"/>
</dbReference>
<dbReference type="SUPFAM" id="SSF103473">
    <property type="entry name" value="MFS general substrate transporter"/>
    <property type="match status" value="1"/>
</dbReference>
<dbReference type="InterPro" id="IPR018460">
    <property type="entry name" value="Battenin_disease_Cln3_subgr"/>
</dbReference>
<feature type="transmembrane region" description="Helical" evidence="7">
    <location>
        <begin position="330"/>
        <end position="353"/>
    </location>
</feature>
<feature type="transmembrane region" description="Helical" evidence="7">
    <location>
        <begin position="101"/>
        <end position="120"/>
    </location>
</feature>
<dbReference type="OrthoDB" id="5965864at2759"/>
<dbReference type="GO" id="GO:0012505">
    <property type="term" value="C:endomembrane system"/>
    <property type="evidence" value="ECO:0007669"/>
    <property type="project" value="UniProtKB-SubCell"/>
</dbReference>
<gene>
    <name evidence="8" type="primary">CLN3</name>
</gene>
<dbReference type="PANTHER" id="PTHR10981">
    <property type="entry name" value="BATTENIN"/>
    <property type="match status" value="1"/>
</dbReference>
<organism evidence="8">
    <name type="scientific">Ceratitis capitata</name>
    <name type="common">Mediterranean fruit fly</name>
    <name type="synonym">Tephritis capitata</name>
    <dbReference type="NCBI Taxonomy" id="7213"/>
    <lineage>
        <taxon>Eukaryota</taxon>
        <taxon>Metazoa</taxon>
        <taxon>Ecdysozoa</taxon>
        <taxon>Arthropoda</taxon>
        <taxon>Hexapoda</taxon>
        <taxon>Insecta</taxon>
        <taxon>Pterygota</taxon>
        <taxon>Neoptera</taxon>
        <taxon>Endopterygota</taxon>
        <taxon>Diptera</taxon>
        <taxon>Brachycera</taxon>
        <taxon>Muscomorpha</taxon>
        <taxon>Tephritoidea</taxon>
        <taxon>Tephritidae</taxon>
        <taxon>Ceratitis</taxon>
        <taxon>Ceratitis</taxon>
    </lineage>
</organism>
<dbReference type="PIRSF" id="PIRSF015974">
    <property type="entry name" value="CLN3_BTN1"/>
    <property type="match status" value="1"/>
</dbReference>
<dbReference type="GO" id="GO:0005765">
    <property type="term" value="C:lysosomal membrane"/>
    <property type="evidence" value="ECO:0007669"/>
    <property type="project" value="UniProtKB-SubCell"/>
</dbReference>
<evidence type="ECO:0000256" key="6">
    <source>
        <dbReference type="ARBA" id="ARBA00023136"/>
    </source>
</evidence>
<sequence length="410" mass="46209">MADTAQLPAPMKDKGLWRDLTAYWILGLCNNYGYVVMLTAAHDIISQLESEDEASKAEDFAANSTQRRCNKISTSAVLLADIIPSFLVKFLAPFMPFWVHLRMGLAIGLTVFSFITVAFAREEWLAFLGIVFTSASCGIGESTLLAYSSSFNKNVVSTWSSGTGGAGIFGALSYTVLIALKLTSQQAMLVFLYVPTLEALAFWFLLRNPQEAIVRTEEAAMVAQDVLTIKEKVSYFFKELPQFFLPLSLVYFAEYFINMGLYELIYFEHIFINPPTQYRWISTVYQIGVFISRSSVNLIHFTIIWPMAILQCINLVYLTLEAIFFFTPSFWLIIFVVLWEGLLGGGAYVNTFYHMSKVVPPERRQYAIGMVAQADSYGIIAAGLLAIPVHNLICDIDVRERTGWDRRVEL</sequence>
<feature type="transmembrane region" description="Helical" evidence="7">
    <location>
        <begin position="243"/>
        <end position="262"/>
    </location>
</feature>
<reference evidence="8" key="1">
    <citation type="submission" date="2013-07" db="EMBL/GenBank/DDBJ databases">
        <authorList>
            <person name="Geib S."/>
        </authorList>
    </citation>
    <scope>NUCLEOTIDE SEQUENCE</scope>
</reference>
<keyword evidence="7" id="KW-0458">Lysosome</keyword>
<dbReference type="GO" id="GO:0007040">
    <property type="term" value="P:lysosome organization"/>
    <property type="evidence" value="ECO:0007669"/>
    <property type="project" value="TreeGrafter"/>
</dbReference>
<keyword evidence="5 7" id="KW-1133">Transmembrane helix</keyword>
<evidence type="ECO:0000256" key="7">
    <source>
        <dbReference type="RuleBase" id="RU361113"/>
    </source>
</evidence>
<keyword evidence="3" id="KW-0813">Transport</keyword>
<accession>W8C4Z6</accession>
<dbReference type="EMBL" id="GAMC01005174">
    <property type="protein sequence ID" value="JAC01382.1"/>
    <property type="molecule type" value="mRNA"/>
</dbReference>
<feature type="transmembrane region" description="Helical" evidence="7">
    <location>
        <begin position="20"/>
        <end position="41"/>
    </location>
</feature>
<evidence type="ECO:0000256" key="5">
    <source>
        <dbReference type="ARBA" id="ARBA00022989"/>
    </source>
</evidence>
<dbReference type="InterPro" id="IPR036259">
    <property type="entry name" value="MFS_trans_sf"/>
</dbReference>
<evidence type="ECO:0000256" key="4">
    <source>
        <dbReference type="ARBA" id="ARBA00022692"/>
    </source>
</evidence>
<dbReference type="InterPro" id="IPR003492">
    <property type="entry name" value="Battenin_disease_Cln3"/>
</dbReference>
<dbReference type="PRINTS" id="PR01315">
    <property type="entry name" value="BATTENIN"/>
</dbReference>
<feature type="transmembrane region" description="Helical" evidence="7">
    <location>
        <begin position="187"/>
        <end position="206"/>
    </location>
</feature>
<feature type="transmembrane region" description="Helical" evidence="7">
    <location>
        <begin position="159"/>
        <end position="180"/>
    </location>
</feature>
<evidence type="ECO:0000256" key="2">
    <source>
        <dbReference type="ARBA" id="ARBA00007467"/>
    </source>
</evidence>
<evidence type="ECO:0000313" key="8">
    <source>
        <dbReference type="EMBL" id="JAC01382.1"/>
    </source>
</evidence>
<comment type="similarity">
    <text evidence="2 7">Belongs to the battenin family.</text>
</comment>
<dbReference type="Pfam" id="PF02487">
    <property type="entry name" value="CLN3"/>
    <property type="match status" value="2"/>
</dbReference>
<protein>
    <recommendedName>
        <fullName evidence="7">Battenin</fullName>
    </recommendedName>
</protein>
<keyword evidence="4 7" id="KW-0812">Transmembrane</keyword>
<dbReference type="GO" id="GO:0051453">
    <property type="term" value="P:regulation of intracellular pH"/>
    <property type="evidence" value="ECO:0007669"/>
    <property type="project" value="TreeGrafter"/>
</dbReference>
<proteinExistence type="evidence at transcript level"/>
<comment type="subcellular location">
    <subcellularLocation>
        <location evidence="1">Endomembrane system</location>
        <topology evidence="1">Multi-pass membrane protein</topology>
    </subcellularLocation>
    <subcellularLocation>
        <location evidence="7">Lysosome membrane</location>
        <topology evidence="7">Multi-pass membrane protein</topology>
    </subcellularLocation>
</comment>
<name>W8C4Z6_CERCA</name>
<keyword evidence="6 7" id="KW-0472">Membrane</keyword>
<reference evidence="8" key="2">
    <citation type="journal article" date="2014" name="BMC Genomics">
        <title>A genomic perspective to assessing quality of mass-reared SIT flies used in Mediterranean fruit fly (Ceratitis capitata) eradication in California.</title>
        <authorList>
            <person name="Calla B."/>
            <person name="Hall B."/>
            <person name="Hou S."/>
            <person name="Geib S.M."/>
        </authorList>
    </citation>
    <scope>NUCLEOTIDE SEQUENCE</scope>
</reference>
<evidence type="ECO:0000256" key="3">
    <source>
        <dbReference type="ARBA" id="ARBA00022448"/>
    </source>
</evidence>
<dbReference type="Gene3D" id="1.20.1250.20">
    <property type="entry name" value="MFS general substrate transporter like domains"/>
    <property type="match status" value="1"/>
</dbReference>